<feature type="transmembrane region" description="Helical" evidence="1">
    <location>
        <begin position="46"/>
        <end position="66"/>
    </location>
</feature>
<keyword evidence="1" id="KW-1133">Transmembrane helix</keyword>
<name>A0A9P9EXE9_9HYPO</name>
<protein>
    <submittedName>
        <fullName evidence="2">Uncharacterized protein</fullName>
    </submittedName>
</protein>
<dbReference type="OrthoDB" id="10660872at2759"/>
<comment type="caution">
    <text evidence="2">The sequence shown here is derived from an EMBL/GenBank/DDBJ whole genome shotgun (WGS) entry which is preliminary data.</text>
</comment>
<evidence type="ECO:0000256" key="1">
    <source>
        <dbReference type="SAM" id="Phobius"/>
    </source>
</evidence>
<keyword evidence="1" id="KW-0812">Transmembrane</keyword>
<reference evidence="2" key="1">
    <citation type="journal article" date="2021" name="Nat. Commun.">
        <title>Genetic determinants of endophytism in the Arabidopsis root mycobiome.</title>
        <authorList>
            <person name="Mesny F."/>
            <person name="Miyauchi S."/>
            <person name="Thiergart T."/>
            <person name="Pickel B."/>
            <person name="Atanasova L."/>
            <person name="Karlsson M."/>
            <person name="Huettel B."/>
            <person name="Barry K.W."/>
            <person name="Haridas S."/>
            <person name="Chen C."/>
            <person name="Bauer D."/>
            <person name="Andreopoulos W."/>
            <person name="Pangilinan J."/>
            <person name="LaButti K."/>
            <person name="Riley R."/>
            <person name="Lipzen A."/>
            <person name="Clum A."/>
            <person name="Drula E."/>
            <person name="Henrissat B."/>
            <person name="Kohler A."/>
            <person name="Grigoriev I.V."/>
            <person name="Martin F.M."/>
            <person name="Hacquard S."/>
        </authorList>
    </citation>
    <scope>NUCLEOTIDE SEQUENCE</scope>
    <source>
        <strain evidence="2">MPI-CAGE-AT-0147</strain>
    </source>
</reference>
<sequence length="233" mass="26837">MSHADVQPRTPRWPQCRQLCRREMQQHRMRSLPHPAMSTRASPVTFWQAGTLLCSIYSTSTAMLGLRRMRCRHTAPDPEPPDLSRRVDWFSARSCRNPMERLDQQWPLSSRIDGQAQKKKKELNSTAVNRMNLQSACLHGLLTLLIFSPPFPTAAYPVTRTSLWRTALSSRVKPGVTLLQDMDMDSTLLPSRPRTFRPTRISAKVRGRKESGSRRYGVRKCLRNLMRPFPPVE</sequence>
<evidence type="ECO:0000313" key="3">
    <source>
        <dbReference type="Proteomes" id="UP000738349"/>
    </source>
</evidence>
<evidence type="ECO:0000313" key="2">
    <source>
        <dbReference type="EMBL" id="KAH7148306.1"/>
    </source>
</evidence>
<dbReference type="EMBL" id="JAGMUV010000007">
    <property type="protein sequence ID" value="KAH7148306.1"/>
    <property type="molecule type" value="Genomic_DNA"/>
</dbReference>
<dbReference type="AlphaFoldDB" id="A0A9P9EXE9"/>
<dbReference type="Proteomes" id="UP000738349">
    <property type="component" value="Unassembled WGS sequence"/>
</dbReference>
<proteinExistence type="predicted"/>
<accession>A0A9P9EXE9</accession>
<gene>
    <name evidence="2" type="ORF">EDB81DRAFT_459444</name>
</gene>
<keyword evidence="3" id="KW-1185">Reference proteome</keyword>
<organism evidence="2 3">
    <name type="scientific">Dactylonectria macrodidyma</name>
    <dbReference type="NCBI Taxonomy" id="307937"/>
    <lineage>
        <taxon>Eukaryota</taxon>
        <taxon>Fungi</taxon>
        <taxon>Dikarya</taxon>
        <taxon>Ascomycota</taxon>
        <taxon>Pezizomycotina</taxon>
        <taxon>Sordariomycetes</taxon>
        <taxon>Hypocreomycetidae</taxon>
        <taxon>Hypocreales</taxon>
        <taxon>Nectriaceae</taxon>
        <taxon>Dactylonectria</taxon>
    </lineage>
</organism>
<keyword evidence="1" id="KW-0472">Membrane</keyword>